<dbReference type="InterPro" id="IPR009057">
    <property type="entry name" value="Homeodomain-like_sf"/>
</dbReference>
<dbReference type="AlphaFoldDB" id="A0A086P4P7"/>
<dbReference type="InterPro" id="IPR001647">
    <property type="entry name" value="HTH_TetR"/>
</dbReference>
<dbReference type="GO" id="GO:0000976">
    <property type="term" value="F:transcription cis-regulatory region binding"/>
    <property type="evidence" value="ECO:0007669"/>
    <property type="project" value="TreeGrafter"/>
</dbReference>
<dbReference type="eggNOG" id="COG1309">
    <property type="taxonomic scope" value="Bacteria"/>
</dbReference>
<reference evidence="4" key="1">
    <citation type="submission" date="2014-08" db="EMBL/GenBank/DDBJ databases">
        <title>Draft genome sequences of Sphingobium herbicidovorans.</title>
        <authorList>
            <person name="Gan H.M."/>
            <person name="Gan H.Y."/>
            <person name="Savka M.A."/>
        </authorList>
    </citation>
    <scope>NUCLEOTIDE SEQUENCE [LARGE SCALE GENOMIC DNA]</scope>
    <source>
        <strain evidence="4">NBRC 16415</strain>
    </source>
</reference>
<dbReference type="PATRIC" id="fig|1219045.3.peg.4008"/>
<dbReference type="Proteomes" id="UP000024284">
    <property type="component" value="Unassembled WGS sequence"/>
</dbReference>
<keyword evidence="5" id="KW-1185">Reference proteome</keyword>
<gene>
    <name evidence="4" type="ORF">BV98_003948</name>
</gene>
<name>A0A086P4P7_SPHHM</name>
<feature type="domain" description="HTH tetR-type" evidence="3">
    <location>
        <begin position="1"/>
        <end position="56"/>
    </location>
</feature>
<dbReference type="PROSITE" id="PS50977">
    <property type="entry name" value="HTH_TETR_2"/>
    <property type="match status" value="1"/>
</dbReference>
<dbReference type="RefSeq" id="WP_051908653.1">
    <property type="nucleotide sequence ID" value="NZ_BCZD01000016.1"/>
</dbReference>
<dbReference type="EMBL" id="JFZA02000062">
    <property type="protein sequence ID" value="KFG88365.1"/>
    <property type="molecule type" value="Genomic_DNA"/>
</dbReference>
<dbReference type="InterPro" id="IPR050109">
    <property type="entry name" value="HTH-type_TetR-like_transc_reg"/>
</dbReference>
<feature type="DNA-binding region" description="H-T-H motif" evidence="2">
    <location>
        <begin position="19"/>
        <end position="38"/>
    </location>
</feature>
<dbReference type="Pfam" id="PF00440">
    <property type="entry name" value="TetR_N"/>
    <property type="match status" value="1"/>
</dbReference>
<proteinExistence type="predicted"/>
<organism evidence="4 5">
    <name type="scientific">Sphingobium herbicidovorans (strain ATCC 700291 / DSM 11019 / CCUG 56400 / KCTC 2939 / LMG 18315 / NBRC 16415 / MH)</name>
    <name type="common">Sphingomonas herbicidovorans</name>
    <dbReference type="NCBI Taxonomy" id="1219045"/>
    <lineage>
        <taxon>Bacteria</taxon>
        <taxon>Pseudomonadati</taxon>
        <taxon>Pseudomonadota</taxon>
        <taxon>Alphaproteobacteria</taxon>
        <taxon>Sphingomonadales</taxon>
        <taxon>Sphingomonadaceae</taxon>
        <taxon>Sphingobium</taxon>
    </lineage>
</organism>
<evidence type="ECO:0000256" key="2">
    <source>
        <dbReference type="PROSITE-ProRule" id="PRU00335"/>
    </source>
</evidence>
<sequence>MLLDTAELLFAQQGYEATALRDIAAAASIQQPGLYKHFESKDALYRCVLQRALQPLADEMEATIDQSPQDASFPVLAGKMVDVLAQHPNVPMLLIRSLLSPPTDRDEIGMAWVERLADYGRRLTRTTAFEPSTEDLTLQIIAIFNLLFGYFWAAPLARQLSGVDPLSPALIERQKMLLGEFIRALENRPQPAE</sequence>
<dbReference type="GO" id="GO:0003700">
    <property type="term" value="F:DNA-binding transcription factor activity"/>
    <property type="evidence" value="ECO:0007669"/>
    <property type="project" value="TreeGrafter"/>
</dbReference>
<dbReference type="PANTHER" id="PTHR30055:SF226">
    <property type="entry name" value="HTH-TYPE TRANSCRIPTIONAL REGULATOR PKSA"/>
    <property type="match status" value="1"/>
</dbReference>
<dbReference type="Gene3D" id="1.10.357.10">
    <property type="entry name" value="Tetracycline Repressor, domain 2"/>
    <property type="match status" value="1"/>
</dbReference>
<dbReference type="PANTHER" id="PTHR30055">
    <property type="entry name" value="HTH-TYPE TRANSCRIPTIONAL REGULATOR RUTR"/>
    <property type="match status" value="1"/>
</dbReference>
<comment type="caution">
    <text evidence="4">The sequence shown here is derived from an EMBL/GenBank/DDBJ whole genome shotgun (WGS) entry which is preliminary data.</text>
</comment>
<accession>A0A086P4P7</accession>
<evidence type="ECO:0000313" key="5">
    <source>
        <dbReference type="Proteomes" id="UP000024284"/>
    </source>
</evidence>
<keyword evidence="1 2" id="KW-0238">DNA-binding</keyword>
<dbReference type="SUPFAM" id="SSF46689">
    <property type="entry name" value="Homeodomain-like"/>
    <property type="match status" value="1"/>
</dbReference>
<evidence type="ECO:0000259" key="3">
    <source>
        <dbReference type="PROSITE" id="PS50977"/>
    </source>
</evidence>
<protein>
    <submittedName>
        <fullName evidence="4">Transcriptional regulator, TetR family</fullName>
    </submittedName>
</protein>
<dbReference type="PRINTS" id="PR00455">
    <property type="entry name" value="HTHTETR"/>
</dbReference>
<evidence type="ECO:0000313" key="4">
    <source>
        <dbReference type="EMBL" id="KFG88365.1"/>
    </source>
</evidence>
<evidence type="ECO:0000256" key="1">
    <source>
        <dbReference type="ARBA" id="ARBA00023125"/>
    </source>
</evidence>